<protein>
    <submittedName>
        <fullName evidence="4">DUF971 domain-containing protein</fullName>
    </submittedName>
</protein>
<evidence type="ECO:0000313" key="4">
    <source>
        <dbReference type="EMBL" id="MBH0237038.1"/>
    </source>
</evidence>
<proteinExistence type="predicted"/>
<organism evidence="4 5">
    <name type="scientific">Methylobrevis albus</name>
    <dbReference type="NCBI Taxonomy" id="2793297"/>
    <lineage>
        <taxon>Bacteria</taxon>
        <taxon>Pseudomonadati</taxon>
        <taxon>Pseudomonadota</taxon>
        <taxon>Alphaproteobacteria</taxon>
        <taxon>Hyphomicrobiales</taxon>
        <taxon>Pleomorphomonadaceae</taxon>
        <taxon>Methylobrevis</taxon>
    </lineage>
</organism>
<dbReference type="Proteomes" id="UP000631694">
    <property type="component" value="Unassembled WGS sequence"/>
</dbReference>
<evidence type="ECO:0000259" key="3">
    <source>
        <dbReference type="Pfam" id="PF06155"/>
    </source>
</evidence>
<dbReference type="PANTHER" id="PTHR35303">
    <property type="entry name" value="OS02G0197800 PROTEIN"/>
    <property type="match status" value="1"/>
</dbReference>
<evidence type="ECO:0000313" key="5">
    <source>
        <dbReference type="Proteomes" id="UP000631694"/>
    </source>
</evidence>
<dbReference type="InterPro" id="IPR010376">
    <property type="entry name" value="GBBH-like_N"/>
</dbReference>
<comment type="caution">
    <text evidence="4">The sequence shown here is derived from an EMBL/GenBank/DDBJ whole genome shotgun (WGS) entry which is preliminary data.</text>
</comment>
<gene>
    <name evidence="4" type="ORF">I5731_04315</name>
</gene>
<dbReference type="EMBL" id="JADZLT010000040">
    <property type="protein sequence ID" value="MBH0237038.1"/>
    <property type="molecule type" value="Genomic_DNA"/>
</dbReference>
<dbReference type="Pfam" id="PF06155">
    <property type="entry name" value="GBBH-like_N"/>
    <property type="match status" value="1"/>
</dbReference>
<accession>A0A931MWH9</accession>
<dbReference type="GO" id="GO:0046872">
    <property type="term" value="F:metal ion binding"/>
    <property type="evidence" value="ECO:0007669"/>
    <property type="project" value="UniProtKB-KW"/>
</dbReference>
<name>A0A931MWH9_9HYPH</name>
<keyword evidence="2" id="KW-0408">Iron</keyword>
<dbReference type="InterPro" id="IPR038492">
    <property type="entry name" value="GBBH-like_N_sf"/>
</dbReference>
<feature type="domain" description="Gamma-butyrobetaine hydroxylase-like N-terminal" evidence="3">
    <location>
        <begin position="15"/>
        <end position="99"/>
    </location>
</feature>
<evidence type="ECO:0000256" key="2">
    <source>
        <dbReference type="ARBA" id="ARBA00023004"/>
    </source>
</evidence>
<evidence type="ECO:0000256" key="1">
    <source>
        <dbReference type="ARBA" id="ARBA00022723"/>
    </source>
</evidence>
<reference evidence="4" key="1">
    <citation type="submission" date="2020-12" db="EMBL/GenBank/DDBJ databases">
        <title>Methylobrevis albus sp. nov., isolated from fresh water lack sediment.</title>
        <authorList>
            <person name="Zou Q."/>
        </authorList>
    </citation>
    <scope>NUCLEOTIDE SEQUENCE</scope>
    <source>
        <strain evidence="4">L22</strain>
    </source>
</reference>
<dbReference type="Gene3D" id="3.30.2020.30">
    <property type="match status" value="1"/>
</dbReference>
<dbReference type="PANTHER" id="PTHR35303:SF5">
    <property type="entry name" value="OS02G0197800 PROTEIN"/>
    <property type="match status" value="1"/>
</dbReference>
<keyword evidence="1" id="KW-0479">Metal-binding</keyword>
<dbReference type="AlphaFoldDB" id="A0A931MWH9"/>
<dbReference type="RefSeq" id="WP_197310115.1">
    <property type="nucleotide sequence ID" value="NZ_JADZLT010000040.1"/>
</dbReference>
<sequence length="129" mass="14719">MAESPHESIHWPTEIRLGKDKRTLSVTFDDGARFDLAAEYLRVCSPSAEVQGHGPDQKQTVPGKRDVTIIALEPIGTYAVRVRFDDMHDTGLFTWDYLHKLGTDRERLWHAYLEELATKGLSRDPKKRG</sequence>
<keyword evidence="5" id="KW-1185">Reference proteome</keyword>